<organism evidence="2 3">
    <name type="scientific">Micromonospora pisi</name>
    <dbReference type="NCBI Taxonomy" id="589240"/>
    <lineage>
        <taxon>Bacteria</taxon>
        <taxon>Bacillati</taxon>
        <taxon>Actinomycetota</taxon>
        <taxon>Actinomycetes</taxon>
        <taxon>Micromonosporales</taxon>
        <taxon>Micromonosporaceae</taxon>
        <taxon>Micromonospora</taxon>
    </lineage>
</organism>
<dbReference type="InterPro" id="IPR043917">
    <property type="entry name" value="DUF5753"/>
</dbReference>
<dbReference type="Gene3D" id="1.10.260.40">
    <property type="entry name" value="lambda repressor-like DNA-binding domains"/>
    <property type="match status" value="1"/>
</dbReference>
<sequence>MVVGSPPTVRRRQLGRELRKLREAAGFKAEQVALEVRCSPSRVSRIETARVRITPGTVHELLDVYRVEGAERQRLVALARQAQEAGWWQAHSDSLTWEYSTLIALEHDATELRTFESSVLPGLLQTEEYARTVLRKTLLEQIPDSTEEKLVVRLARQRILSRPQDPVRLWAILDEAVLRRQVGGPDVMGPQLRHLVEMADRPNVQLQVLPFARGAYACNTGPFLLLSFADGAEGEGPVDEPVDGDVVYVENEAGDIYVEKEPGVARYRMVFDNLRVDALSCAESRSWLADLAAELP</sequence>
<proteinExistence type="predicted"/>
<dbReference type="Pfam" id="PF19054">
    <property type="entry name" value="DUF5753"/>
    <property type="match status" value="1"/>
</dbReference>
<dbReference type="InterPro" id="IPR001387">
    <property type="entry name" value="Cro/C1-type_HTH"/>
</dbReference>
<dbReference type="OrthoDB" id="3458445at2"/>
<dbReference type="AlphaFoldDB" id="A0A495JND1"/>
<comment type="caution">
    <text evidence="2">The sequence shown here is derived from an EMBL/GenBank/DDBJ whole genome shotgun (WGS) entry which is preliminary data.</text>
</comment>
<gene>
    <name evidence="2" type="ORF">BDK92_4701</name>
</gene>
<dbReference type="InterPro" id="IPR010982">
    <property type="entry name" value="Lambda_DNA-bd_dom_sf"/>
</dbReference>
<dbReference type="EMBL" id="RBKT01000001">
    <property type="protein sequence ID" value="RKR90331.1"/>
    <property type="molecule type" value="Genomic_DNA"/>
</dbReference>
<evidence type="ECO:0000259" key="1">
    <source>
        <dbReference type="PROSITE" id="PS50943"/>
    </source>
</evidence>
<dbReference type="SUPFAM" id="SSF47413">
    <property type="entry name" value="lambda repressor-like DNA-binding domains"/>
    <property type="match status" value="1"/>
</dbReference>
<dbReference type="SMART" id="SM00530">
    <property type="entry name" value="HTH_XRE"/>
    <property type="match status" value="1"/>
</dbReference>
<dbReference type="PROSITE" id="PS50943">
    <property type="entry name" value="HTH_CROC1"/>
    <property type="match status" value="1"/>
</dbReference>
<accession>A0A495JND1</accession>
<dbReference type="RefSeq" id="WP_121158618.1">
    <property type="nucleotide sequence ID" value="NZ_RBKT01000001.1"/>
</dbReference>
<dbReference type="GO" id="GO:0003677">
    <property type="term" value="F:DNA binding"/>
    <property type="evidence" value="ECO:0007669"/>
    <property type="project" value="InterPro"/>
</dbReference>
<keyword evidence="3" id="KW-1185">Reference proteome</keyword>
<evidence type="ECO:0000313" key="3">
    <source>
        <dbReference type="Proteomes" id="UP000277671"/>
    </source>
</evidence>
<evidence type="ECO:0000313" key="2">
    <source>
        <dbReference type="EMBL" id="RKR90331.1"/>
    </source>
</evidence>
<reference evidence="2 3" key="1">
    <citation type="submission" date="2018-10" db="EMBL/GenBank/DDBJ databases">
        <title>Sequencing the genomes of 1000 actinobacteria strains.</title>
        <authorList>
            <person name="Klenk H.-P."/>
        </authorList>
    </citation>
    <scope>NUCLEOTIDE SEQUENCE [LARGE SCALE GENOMIC DNA]</scope>
    <source>
        <strain evidence="2 3">DSM 45175</strain>
    </source>
</reference>
<name>A0A495JND1_9ACTN</name>
<protein>
    <submittedName>
        <fullName evidence="2">Helix-turn-helix protein</fullName>
    </submittedName>
</protein>
<dbReference type="Pfam" id="PF13560">
    <property type="entry name" value="HTH_31"/>
    <property type="match status" value="1"/>
</dbReference>
<feature type="domain" description="HTH cro/C1-type" evidence="1">
    <location>
        <begin position="18"/>
        <end position="72"/>
    </location>
</feature>
<dbReference type="CDD" id="cd00093">
    <property type="entry name" value="HTH_XRE"/>
    <property type="match status" value="1"/>
</dbReference>
<dbReference type="Proteomes" id="UP000277671">
    <property type="component" value="Unassembled WGS sequence"/>
</dbReference>